<dbReference type="GO" id="GO:0032259">
    <property type="term" value="P:methylation"/>
    <property type="evidence" value="ECO:0007669"/>
    <property type="project" value="UniProtKB-KW"/>
</dbReference>
<dbReference type="Proteomes" id="UP001249240">
    <property type="component" value="Unassembled WGS sequence"/>
</dbReference>
<protein>
    <submittedName>
        <fullName evidence="2">Methyltransferase domain-containing protein</fullName>
    </submittedName>
</protein>
<accession>A0AAW8SUY1</accession>
<dbReference type="GeneID" id="67040839"/>
<dbReference type="Pfam" id="PF13649">
    <property type="entry name" value="Methyltransf_25"/>
    <property type="match status" value="1"/>
</dbReference>
<reference evidence="2" key="1">
    <citation type="submission" date="2023-03" db="EMBL/GenBank/DDBJ databases">
        <authorList>
            <person name="Shen W."/>
            <person name="Cai J."/>
        </authorList>
    </citation>
    <scope>NUCLEOTIDE SEQUENCE</scope>
    <source>
        <strain evidence="2">B646-2</strain>
    </source>
</reference>
<comment type="caution">
    <text evidence="2">The sequence shown here is derived from an EMBL/GenBank/DDBJ whole genome shotgun (WGS) entry which is preliminary data.</text>
</comment>
<name>A0AAW8SUY1_9ENTE</name>
<dbReference type="AlphaFoldDB" id="A0AAW8SUY1"/>
<sequence length="246" mass="29070">MSNYLDELAAFWDNFAEDYEAIQQESLFPIAEDLRDFLLEEKIIPCETFLDLAGGTGRYLATIQREVKEYHLLDISQKMLSIAAKKANGNVQLINQAQETFLSQHKQRYNVVFSAMNPALETKQDLLAVCQASKDWCLILRVVKDEDHLFSPYEGQQKELLLNERYKTFLTEWKIPYQTKRFVYTKKEEISRDFFQEYFEEEFSKVALAKIIEKNFANNEKATNRQFLDFELIYFHVPKTYNKNGF</sequence>
<feature type="domain" description="Methyltransferase" evidence="1">
    <location>
        <begin position="50"/>
        <end position="128"/>
    </location>
</feature>
<proteinExistence type="predicted"/>
<dbReference type="InterPro" id="IPR029063">
    <property type="entry name" value="SAM-dependent_MTases_sf"/>
</dbReference>
<organism evidence="2 3">
    <name type="scientific">Enterococcus raffinosus</name>
    <dbReference type="NCBI Taxonomy" id="71452"/>
    <lineage>
        <taxon>Bacteria</taxon>
        <taxon>Bacillati</taxon>
        <taxon>Bacillota</taxon>
        <taxon>Bacilli</taxon>
        <taxon>Lactobacillales</taxon>
        <taxon>Enterococcaceae</taxon>
        <taxon>Enterococcus</taxon>
    </lineage>
</organism>
<dbReference type="Gene3D" id="3.40.50.150">
    <property type="entry name" value="Vaccinia Virus protein VP39"/>
    <property type="match status" value="1"/>
</dbReference>
<dbReference type="InterPro" id="IPR041698">
    <property type="entry name" value="Methyltransf_25"/>
</dbReference>
<evidence type="ECO:0000313" key="3">
    <source>
        <dbReference type="Proteomes" id="UP001249240"/>
    </source>
</evidence>
<gene>
    <name evidence="2" type="ORF">P7D78_06960</name>
</gene>
<dbReference type="RefSeq" id="WP_010745578.1">
    <property type="nucleotide sequence ID" value="NZ_BAAAXM010000052.1"/>
</dbReference>
<dbReference type="CDD" id="cd02440">
    <property type="entry name" value="AdoMet_MTases"/>
    <property type="match status" value="1"/>
</dbReference>
<evidence type="ECO:0000259" key="1">
    <source>
        <dbReference type="Pfam" id="PF13649"/>
    </source>
</evidence>
<keyword evidence="2" id="KW-0489">Methyltransferase</keyword>
<evidence type="ECO:0000313" key="2">
    <source>
        <dbReference type="EMBL" id="MDT2537858.1"/>
    </source>
</evidence>
<dbReference type="SUPFAM" id="SSF53335">
    <property type="entry name" value="S-adenosyl-L-methionine-dependent methyltransferases"/>
    <property type="match status" value="1"/>
</dbReference>
<keyword evidence="2" id="KW-0808">Transferase</keyword>
<dbReference type="EMBL" id="JARPXM010000005">
    <property type="protein sequence ID" value="MDT2537858.1"/>
    <property type="molecule type" value="Genomic_DNA"/>
</dbReference>
<dbReference type="GO" id="GO:0008168">
    <property type="term" value="F:methyltransferase activity"/>
    <property type="evidence" value="ECO:0007669"/>
    <property type="project" value="UniProtKB-KW"/>
</dbReference>